<evidence type="ECO:0000313" key="15">
    <source>
        <dbReference type="Proteomes" id="UP000199323"/>
    </source>
</evidence>
<feature type="transmembrane region" description="Helical" evidence="11">
    <location>
        <begin position="48"/>
        <end position="72"/>
    </location>
</feature>
<proteinExistence type="predicted"/>
<protein>
    <recommendedName>
        <fullName evidence="3">histidine kinase</fullName>
        <ecNumber evidence="3">2.7.13.3</ecNumber>
    </recommendedName>
</protein>
<dbReference type="InterPro" id="IPR036890">
    <property type="entry name" value="HATPase_C_sf"/>
</dbReference>
<dbReference type="CDD" id="cd06225">
    <property type="entry name" value="HAMP"/>
    <property type="match status" value="1"/>
</dbReference>
<dbReference type="SMART" id="SM00304">
    <property type="entry name" value="HAMP"/>
    <property type="match status" value="1"/>
</dbReference>
<keyword evidence="6 11" id="KW-0812">Transmembrane</keyword>
<dbReference type="Gene3D" id="3.30.565.10">
    <property type="entry name" value="Histidine kinase-like ATPase, C-terminal domain"/>
    <property type="match status" value="1"/>
</dbReference>
<evidence type="ECO:0000256" key="9">
    <source>
        <dbReference type="ARBA" id="ARBA00023012"/>
    </source>
</evidence>
<dbReference type="SUPFAM" id="SSF55874">
    <property type="entry name" value="ATPase domain of HSP90 chaperone/DNA topoisomerase II/histidine kinase"/>
    <property type="match status" value="1"/>
</dbReference>
<keyword evidence="8 11" id="KW-1133">Transmembrane helix</keyword>
<feature type="domain" description="Histidine kinase" evidence="12">
    <location>
        <begin position="327"/>
        <end position="541"/>
    </location>
</feature>
<keyword evidence="11" id="KW-0472">Membrane</keyword>
<keyword evidence="4" id="KW-0597">Phosphoprotein</keyword>
<dbReference type="RefSeq" id="WP_093717310.1">
    <property type="nucleotide sequence ID" value="NZ_FONG01000028.1"/>
</dbReference>
<accession>A0A1I2LJJ3</accession>
<comment type="subcellular location">
    <subcellularLocation>
        <location evidence="2">Cell membrane</location>
    </subcellularLocation>
</comment>
<dbReference type="InterPro" id="IPR003661">
    <property type="entry name" value="HisK_dim/P_dom"/>
</dbReference>
<dbReference type="Pfam" id="PF00672">
    <property type="entry name" value="HAMP"/>
    <property type="match status" value="1"/>
</dbReference>
<keyword evidence="15" id="KW-1185">Reference proteome</keyword>
<organism evidence="14 15">
    <name type="scientific">Actinacidiphila alni</name>
    <dbReference type="NCBI Taxonomy" id="380248"/>
    <lineage>
        <taxon>Bacteria</taxon>
        <taxon>Bacillati</taxon>
        <taxon>Actinomycetota</taxon>
        <taxon>Actinomycetes</taxon>
        <taxon>Kitasatosporales</taxon>
        <taxon>Streptomycetaceae</taxon>
        <taxon>Actinacidiphila</taxon>
    </lineage>
</organism>
<feature type="transmembrane region" description="Helical" evidence="11">
    <location>
        <begin position="224"/>
        <end position="244"/>
    </location>
</feature>
<evidence type="ECO:0000256" key="6">
    <source>
        <dbReference type="ARBA" id="ARBA00022692"/>
    </source>
</evidence>
<dbReference type="GO" id="GO:0005886">
    <property type="term" value="C:plasma membrane"/>
    <property type="evidence" value="ECO:0007669"/>
    <property type="project" value="UniProtKB-SubCell"/>
</dbReference>
<evidence type="ECO:0000313" key="14">
    <source>
        <dbReference type="EMBL" id="SFF77271.1"/>
    </source>
</evidence>
<gene>
    <name evidence="14" type="ORF">SAMN05216251_12842</name>
</gene>
<dbReference type="AlphaFoldDB" id="A0A1I2LJJ3"/>
<dbReference type="STRING" id="380248.SAMN05216251_12842"/>
<keyword evidence="5" id="KW-0808">Transferase</keyword>
<dbReference type="CDD" id="cd00082">
    <property type="entry name" value="HisKA"/>
    <property type="match status" value="1"/>
</dbReference>
<dbReference type="PANTHER" id="PTHR43304:SF1">
    <property type="entry name" value="PAC DOMAIN-CONTAINING PROTEIN"/>
    <property type="match status" value="1"/>
</dbReference>
<dbReference type="Pfam" id="PF02518">
    <property type="entry name" value="HATPase_c"/>
    <property type="match status" value="1"/>
</dbReference>
<evidence type="ECO:0000256" key="1">
    <source>
        <dbReference type="ARBA" id="ARBA00000085"/>
    </source>
</evidence>
<reference evidence="14 15" key="1">
    <citation type="submission" date="2016-10" db="EMBL/GenBank/DDBJ databases">
        <authorList>
            <person name="de Groot N.N."/>
        </authorList>
    </citation>
    <scope>NUCLEOTIDE SEQUENCE [LARGE SCALE GENOMIC DNA]</scope>
    <source>
        <strain evidence="14 15">CGMCC 4.3510</strain>
    </source>
</reference>
<name>A0A1I2LJJ3_9ACTN</name>
<dbReference type="PANTHER" id="PTHR43304">
    <property type="entry name" value="PHYTOCHROME-LIKE PROTEIN CPH1"/>
    <property type="match status" value="1"/>
</dbReference>
<evidence type="ECO:0000256" key="10">
    <source>
        <dbReference type="SAM" id="MobiDB-lite"/>
    </source>
</evidence>
<dbReference type="Gene3D" id="1.10.287.130">
    <property type="match status" value="1"/>
</dbReference>
<dbReference type="InterPro" id="IPR005467">
    <property type="entry name" value="His_kinase_dom"/>
</dbReference>
<dbReference type="PROSITE" id="PS50109">
    <property type="entry name" value="HIS_KIN"/>
    <property type="match status" value="1"/>
</dbReference>
<evidence type="ECO:0000259" key="12">
    <source>
        <dbReference type="PROSITE" id="PS50109"/>
    </source>
</evidence>
<dbReference type="InterPro" id="IPR004358">
    <property type="entry name" value="Sig_transdc_His_kin-like_C"/>
</dbReference>
<feature type="domain" description="HAMP" evidence="13">
    <location>
        <begin position="246"/>
        <end position="298"/>
    </location>
</feature>
<dbReference type="SUPFAM" id="SSF158472">
    <property type="entry name" value="HAMP domain-like"/>
    <property type="match status" value="1"/>
</dbReference>
<dbReference type="PROSITE" id="PS50885">
    <property type="entry name" value="HAMP"/>
    <property type="match status" value="1"/>
</dbReference>
<dbReference type="Pfam" id="PF05227">
    <property type="entry name" value="CHASE3"/>
    <property type="match status" value="1"/>
</dbReference>
<dbReference type="OrthoDB" id="9808408at2"/>
<evidence type="ECO:0000256" key="4">
    <source>
        <dbReference type="ARBA" id="ARBA00022553"/>
    </source>
</evidence>
<evidence type="ECO:0000256" key="3">
    <source>
        <dbReference type="ARBA" id="ARBA00012438"/>
    </source>
</evidence>
<dbReference type="InterPro" id="IPR036097">
    <property type="entry name" value="HisK_dim/P_sf"/>
</dbReference>
<dbReference type="InterPro" id="IPR003594">
    <property type="entry name" value="HATPase_dom"/>
</dbReference>
<dbReference type="Gene3D" id="6.10.340.10">
    <property type="match status" value="1"/>
</dbReference>
<dbReference type="EC" id="2.7.13.3" evidence="3"/>
<dbReference type="Pfam" id="PF00512">
    <property type="entry name" value="HisKA"/>
    <property type="match status" value="1"/>
</dbReference>
<dbReference type="InterPro" id="IPR003660">
    <property type="entry name" value="HAMP_dom"/>
</dbReference>
<keyword evidence="9" id="KW-0902">Two-component regulatory system</keyword>
<evidence type="ECO:0000256" key="8">
    <source>
        <dbReference type="ARBA" id="ARBA00022989"/>
    </source>
</evidence>
<comment type="catalytic activity">
    <reaction evidence="1">
        <text>ATP + protein L-histidine = ADP + protein N-phospho-L-histidine.</text>
        <dbReference type="EC" id="2.7.13.3"/>
    </reaction>
</comment>
<dbReference type="PRINTS" id="PR00344">
    <property type="entry name" value="BCTRLSENSOR"/>
</dbReference>
<evidence type="ECO:0000256" key="2">
    <source>
        <dbReference type="ARBA" id="ARBA00004236"/>
    </source>
</evidence>
<dbReference type="EMBL" id="FONG01000028">
    <property type="protein sequence ID" value="SFF77271.1"/>
    <property type="molecule type" value="Genomic_DNA"/>
</dbReference>
<dbReference type="FunFam" id="3.30.565.10:FF:000006">
    <property type="entry name" value="Sensor histidine kinase WalK"/>
    <property type="match status" value="1"/>
</dbReference>
<sequence>MAARTPAGVVEERGTDSAAVPLPRVGPDSDAGSAPARSRVERWTTGRWLAVVSGVALLVLAALGVVGGWTLAHSSSVTSDMVDHTSPALVNSVRLEMAVINQETGVRGYALSGRRTFLQPYTQGLADEKTALTAIRTAITGDRRAEADLQQMLDRVRDWQRTIAEPVAGASPSAVRSLGPGQVEAGKTSFDRIRKAAATQQDHLRAERSAARQRLSHTTRLRDWIFAATALVILLLAVLAVEGLRRGITSPLLRLSRDTRKVSDGDFGHAIEATGPADLRGLGDDVETMRRRLSQELAASNLAHRLLTEQAEDLQRSNSELEQFAYVASHDLQEPLRKVASFCQLLERRYASELDDRARTYIGFAVDGANRMQTLINDLLAFSRVGRLHNDQVPVDLEQIHDATVDALAVAVEESGAEITRTELPTVTGDTTQFGMLFQNLLSNAIKFRRPDHPPRIHVSAEPDGDFWRFSVTDNGIGIDREFSERVFVIFQRLHTRDTYEGNGIGLAMCKKVVELHGGTIGVDPEHSPGTRVDFTLPAAPAAPPGPATDPAADA</sequence>
<keyword evidence="7" id="KW-0418">Kinase</keyword>
<dbReference type="SUPFAM" id="SSF47384">
    <property type="entry name" value="Homodimeric domain of signal transducing histidine kinase"/>
    <property type="match status" value="1"/>
</dbReference>
<dbReference type="SMART" id="SM00387">
    <property type="entry name" value="HATPase_c"/>
    <property type="match status" value="1"/>
</dbReference>
<dbReference type="GO" id="GO:0000155">
    <property type="term" value="F:phosphorelay sensor kinase activity"/>
    <property type="evidence" value="ECO:0007669"/>
    <property type="project" value="InterPro"/>
</dbReference>
<evidence type="ECO:0000256" key="5">
    <source>
        <dbReference type="ARBA" id="ARBA00022679"/>
    </source>
</evidence>
<evidence type="ECO:0000259" key="13">
    <source>
        <dbReference type="PROSITE" id="PS50885"/>
    </source>
</evidence>
<evidence type="ECO:0000256" key="7">
    <source>
        <dbReference type="ARBA" id="ARBA00022777"/>
    </source>
</evidence>
<evidence type="ECO:0000256" key="11">
    <source>
        <dbReference type="SAM" id="Phobius"/>
    </source>
</evidence>
<dbReference type="SMART" id="SM00388">
    <property type="entry name" value="HisKA"/>
    <property type="match status" value="1"/>
</dbReference>
<dbReference type="Proteomes" id="UP000199323">
    <property type="component" value="Unassembled WGS sequence"/>
</dbReference>
<dbReference type="InterPro" id="IPR007891">
    <property type="entry name" value="CHASE3"/>
</dbReference>
<dbReference type="InterPro" id="IPR052162">
    <property type="entry name" value="Sensor_kinase/Photoreceptor"/>
</dbReference>
<feature type="region of interest" description="Disordered" evidence="10">
    <location>
        <begin position="1"/>
        <end position="38"/>
    </location>
</feature>